<dbReference type="PANTHER" id="PTHR28611:SF1">
    <property type="entry name" value="NORRIN"/>
    <property type="match status" value="1"/>
</dbReference>
<comment type="function">
    <text evidence="6">Activates the canonical Wnt signaling pathway through FZD4 and LRP5 coreceptor. Plays a central role in retinal vascularization by acting as a ligand for FZD4 that signals via stabilizing beta-catenin (CTNNB1) and activating LEF/TCF-mediated transcriptional programs. Acts in concert with TSPAN12 to activate FZD4 independently of the Wnt-dependent activation of FZD4, suggesting the existence of a Wnt-independent signaling that also promote accumulation the beta-catenin (CTNNB1). May be involved in a pathway that regulates neural cell differentiation and proliferation. Possible role in neuroectodermal cell-cell interaction.</text>
</comment>
<keyword evidence="4" id="KW-0732">Signal</keyword>
<dbReference type="GO" id="GO:0045944">
    <property type="term" value="P:positive regulation of transcription by RNA polymerase II"/>
    <property type="evidence" value="ECO:0007669"/>
    <property type="project" value="UniProtKB-ARBA"/>
</dbReference>
<evidence type="ECO:0000259" key="10">
    <source>
        <dbReference type="PROSITE" id="PS01225"/>
    </source>
</evidence>
<dbReference type="AlphaFoldDB" id="A0A6J0GXJ4"/>
<evidence type="ECO:0000313" key="12">
    <source>
        <dbReference type="RefSeq" id="XP_017666539.1"/>
    </source>
</evidence>
<dbReference type="RefSeq" id="XP_017666541.1">
    <property type="nucleotide sequence ID" value="XM_017811052.1"/>
</dbReference>
<evidence type="ECO:0000256" key="4">
    <source>
        <dbReference type="ARBA" id="ARBA00022729"/>
    </source>
</evidence>
<evidence type="ECO:0000256" key="6">
    <source>
        <dbReference type="ARBA" id="ARBA00059204"/>
    </source>
</evidence>
<dbReference type="Pfam" id="PF03045">
    <property type="entry name" value="DAN"/>
    <property type="match status" value="1"/>
</dbReference>
<protein>
    <recommendedName>
        <fullName evidence="8">Norrin</fullName>
    </recommendedName>
</protein>
<comment type="subunit">
    <text evidence="7">Homodimer; disulfide-linked. Component of a complex, at least composed of TSPAN12, FZD4, LRP5/6 and norrin (NDP). Binds FZD4 with high affinity. Interacts with LRP6 (via Beta-propellers 1 and 2).</text>
</comment>
<evidence type="ECO:0000256" key="3">
    <source>
        <dbReference type="ARBA" id="ARBA00022687"/>
    </source>
</evidence>
<comment type="subcellular location">
    <subcellularLocation>
        <location evidence="1">Secreted</location>
    </subcellularLocation>
</comment>
<feature type="domain" description="CTCK" evidence="10">
    <location>
        <begin position="82"/>
        <end position="175"/>
    </location>
</feature>
<dbReference type="InterPro" id="IPR004133">
    <property type="entry name" value="DAN_dom"/>
</dbReference>
<dbReference type="PROSITE" id="PS01185">
    <property type="entry name" value="CTCK_1"/>
    <property type="match status" value="1"/>
</dbReference>
<dbReference type="RefSeq" id="XP_017666539.1">
    <property type="nucleotide sequence ID" value="XM_017811050.1"/>
</dbReference>
<evidence type="ECO:0000256" key="7">
    <source>
        <dbReference type="ARBA" id="ARBA00065934"/>
    </source>
</evidence>
<evidence type="ECO:0000256" key="5">
    <source>
        <dbReference type="ARBA" id="ARBA00023157"/>
    </source>
</evidence>
<keyword evidence="11" id="KW-1185">Reference proteome</keyword>
<dbReference type="SMART" id="SM00041">
    <property type="entry name" value="CT"/>
    <property type="match status" value="1"/>
</dbReference>
<dbReference type="CTD" id="4693"/>
<dbReference type="GO" id="GO:0005615">
    <property type="term" value="C:extracellular space"/>
    <property type="evidence" value="ECO:0007669"/>
    <property type="project" value="InterPro"/>
</dbReference>
<dbReference type="GeneID" id="108495391"/>
<dbReference type="InterPro" id="IPR029034">
    <property type="entry name" value="Cystine-knot_cytokine"/>
</dbReference>
<dbReference type="InterPro" id="IPR006207">
    <property type="entry name" value="Cys_knot_C"/>
</dbReference>
<dbReference type="GO" id="GO:0005125">
    <property type="term" value="F:cytokine activity"/>
    <property type="evidence" value="ECO:0007669"/>
    <property type="project" value="UniProtKB-ARBA"/>
</dbReference>
<gene>
    <name evidence="12 13 14" type="primary">NDP</name>
</gene>
<reference evidence="12 13" key="1">
    <citation type="submission" date="2025-04" db="UniProtKB">
        <authorList>
            <consortium name="RefSeq"/>
        </authorList>
    </citation>
    <scope>IDENTIFICATION</scope>
</reference>
<dbReference type="OrthoDB" id="6059567at2759"/>
<dbReference type="InterPro" id="IPR003064">
    <property type="entry name" value="Norrie_dis"/>
</dbReference>
<evidence type="ECO:0000256" key="8">
    <source>
        <dbReference type="ARBA" id="ARBA00071274"/>
    </source>
</evidence>
<dbReference type="Gene3D" id="2.10.90.10">
    <property type="entry name" value="Cystine-knot cytokines"/>
    <property type="match status" value="1"/>
</dbReference>
<dbReference type="RefSeq" id="XP_017666540.1">
    <property type="nucleotide sequence ID" value="XM_017811051.1"/>
</dbReference>
<dbReference type="GO" id="GO:0110135">
    <property type="term" value="P:Norrin signaling pathway"/>
    <property type="evidence" value="ECO:0007669"/>
    <property type="project" value="UniProtKB-ARBA"/>
</dbReference>
<dbReference type="PRINTS" id="PR01304">
    <property type="entry name" value="NORRIEDSEASE"/>
</dbReference>
<keyword evidence="5" id="KW-1015">Disulfide bond</keyword>
<evidence type="ECO:0000313" key="13">
    <source>
        <dbReference type="RefSeq" id="XP_017666540.1"/>
    </source>
</evidence>
<keyword evidence="3" id="KW-0879">Wnt signaling pathway</keyword>
<dbReference type="GO" id="GO:0005109">
    <property type="term" value="F:frizzled binding"/>
    <property type="evidence" value="ECO:0007669"/>
    <property type="project" value="TreeGrafter"/>
</dbReference>
<dbReference type="GO" id="GO:0007399">
    <property type="term" value="P:nervous system development"/>
    <property type="evidence" value="ECO:0007669"/>
    <property type="project" value="UniProtKB-ARBA"/>
</dbReference>
<name>A0A6J0GXJ4_9PASS</name>
<keyword evidence="2" id="KW-0964">Secreted</keyword>
<organism evidence="11 14">
    <name type="scientific">Lepidothrix coronata</name>
    <name type="common">blue-crowned manakin</name>
    <dbReference type="NCBI Taxonomy" id="321398"/>
    <lineage>
        <taxon>Eukaryota</taxon>
        <taxon>Metazoa</taxon>
        <taxon>Chordata</taxon>
        <taxon>Craniata</taxon>
        <taxon>Vertebrata</taxon>
        <taxon>Euteleostomi</taxon>
        <taxon>Archelosauria</taxon>
        <taxon>Archosauria</taxon>
        <taxon>Dinosauria</taxon>
        <taxon>Saurischia</taxon>
        <taxon>Theropoda</taxon>
        <taxon>Coelurosauria</taxon>
        <taxon>Aves</taxon>
        <taxon>Neognathae</taxon>
        <taxon>Neoaves</taxon>
        <taxon>Telluraves</taxon>
        <taxon>Australaves</taxon>
        <taxon>Passeriformes</taxon>
        <taxon>Pipridae</taxon>
        <taxon>Lepidothrix</taxon>
    </lineage>
</organism>
<evidence type="ECO:0000313" key="14">
    <source>
        <dbReference type="RefSeq" id="XP_017666541.1"/>
    </source>
</evidence>
<comment type="caution">
    <text evidence="9">Lacks conserved residue(s) required for the propagation of feature annotation.</text>
</comment>
<accession>A0A6J0GXJ4</accession>
<dbReference type="GO" id="GO:0016055">
    <property type="term" value="P:Wnt signaling pathway"/>
    <property type="evidence" value="ECO:0007669"/>
    <property type="project" value="UniProtKB-KW"/>
</dbReference>
<evidence type="ECO:0000313" key="11">
    <source>
        <dbReference type="Proteomes" id="UP000504624"/>
    </source>
</evidence>
<evidence type="ECO:0000256" key="2">
    <source>
        <dbReference type="ARBA" id="ARBA00022525"/>
    </source>
</evidence>
<sequence>MSPVTKCQCSGTARFGNGHCPRGSWLRKRAPSPCWDSARSSSTMGNHVLAASISMLSLLAMMGDTDSKTDRSFMIDSDPSRCMRHHYVDSITHPLYKCSSKMVLLARCEGRCSQTSRSEPLVSFSAVLKQPFRSTCHCCRPQTSKLKAMRLRCSGGMRLTATYRYILSCHCEECNS</sequence>
<proteinExistence type="predicted"/>
<dbReference type="PROSITE" id="PS01225">
    <property type="entry name" value="CTCK_2"/>
    <property type="match status" value="1"/>
</dbReference>
<dbReference type="Proteomes" id="UP000504624">
    <property type="component" value="Unplaced"/>
</dbReference>
<dbReference type="PANTHER" id="PTHR28611">
    <property type="entry name" value="NORRIN"/>
    <property type="match status" value="1"/>
</dbReference>
<evidence type="ECO:0000256" key="1">
    <source>
        <dbReference type="ARBA" id="ARBA00004613"/>
    </source>
</evidence>
<dbReference type="FunFam" id="2.10.90.10:FF:000022">
    <property type="entry name" value="Norrin"/>
    <property type="match status" value="1"/>
</dbReference>
<evidence type="ECO:0000256" key="9">
    <source>
        <dbReference type="PROSITE-ProRule" id="PRU00039"/>
    </source>
</evidence>